<reference evidence="2" key="1">
    <citation type="submission" date="2016-11" db="UniProtKB">
        <authorList>
            <consortium name="WormBaseParasite"/>
        </authorList>
    </citation>
    <scope>IDENTIFICATION</scope>
    <source>
        <strain evidence="2">KR3021</strain>
    </source>
</reference>
<organism evidence="1 2">
    <name type="scientific">Rhabditophanes sp. KR3021</name>
    <dbReference type="NCBI Taxonomy" id="114890"/>
    <lineage>
        <taxon>Eukaryota</taxon>
        <taxon>Metazoa</taxon>
        <taxon>Ecdysozoa</taxon>
        <taxon>Nematoda</taxon>
        <taxon>Chromadorea</taxon>
        <taxon>Rhabditida</taxon>
        <taxon>Tylenchina</taxon>
        <taxon>Panagrolaimomorpha</taxon>
        <taxon>Strongyloidoidea</taxon>
        <taxon>Alloionematidae</taxon>
        <taxon>Rhabditophanes</taxon>
    </lineage>
</organism>
<evidence type="ECO:0000313" key="2">
    <source>
        <dbReference type="WBParaSite" id="RSKR_0000600100.1"/>
    </source>
</evidence>
<sequence>MFSIYYAWSEDKKREVINQFKGLAHCLNYQCSDLVKGFASIPLASVPVDVLPTLMDLLGGIATLHVTHTEIVITQLVKHLVPVAVASSSGAKSMSRASSGSNLFQMEDNIYNHVHRLLGGIMNCSPLSGNLVIKVADTLFPFHTKSGSIVKCYVKNLIVMASYSKYIKADVIGLIVSRLVTIDTIVSKDLSRVKRRNGEFVLENIFKRQKVADHDKALKEERDIDVGSESLKETLDECLLLLIDYISQPFGITKLNASNQRVTWIASFKPNTDQDLAALLLPSLLNNVIPHFNLKSVPYLYFYAAAIHSPTRSTFLTELWKLFDKHQNVSSHNLAHSACFFLSDLISRLREFSINTCVKVLKEMASWILSYINKVEDKRDGKISGCGSIQHATFYVITQCFLFIFCYRYRELVEGNRLGQIQNLNVGKIIFCSLNPMKYINSEVAVAFSVIAKIVQLEYCVHLVGGRHNSEIQLFEVQYPFNNLELMGCQKIMLQHTRFFELAEEDETTIIDTINKAFNSATNAKESDDDGIAEDYLFLEENVESMIF</sequence>
<proteinExistence type="predicted"/>
<protein>
    <submittedName>
        <fullName evidence="2">Nucleolar pre-ribosomal-associated protein 1</fullName>
    </submittedName>
</protein>
<accession>A0AC35TZM7</accession>
<evidence type="ECO:0000313" key="1">
    <source>
        <dbReference type="Proteomes" id="UP000095286"/>
    </source>
</evidence>
<dbReference type="WBParaSite" id="RSKR_0000600100.1">
    <property type="protein sequence ID" value="RSKR_0000600100.1"/>
    <property type="gene ID" value="RSKR_0000600100"/>
</dbReference>
<name>A0AC35TZM7_9BILA</name>
<dbReference type="Proteomes" id="UP000095286">
    <property type="component" value="Unplaced"/>
</dbReference>